<dbReference type="SUPFAM" id="SSF53448">
    <property type="entry name" value="Nucleotide-diphospho-sugar transferases"/>
    <property type="match status" value="1"/>
</dbReference>
<gene>
    <name evidence="12" type="primary">galU</name>
    <name evidence="12" type="ORF">VSA01S_14070</name>
</gene>
<keyword evidence="4 12" id="KW-0808">Transferase</keyword>
<dbReference type="RefSeq" id="WP_039980545.1">
    <property type="nucleotide sequence ID" value="NZ_BAOJ01000035.1"/>
</dbReference>
<evidence type="ECO:0000256" key="9">
    <source>
        <dbReference type="ARBA" id="ARBA00037294"/>
    </source>
</evidence>
<evidence type="ECO:0000256" key="4">
    <source>
        <dbReference type="ARBA" id="ARBA00022679"/>
    </source>
</evidence>
<evidence type="ECO:0000313" key="12">
    <source>
        <dbReference type="EMBL" id="GEM75295.1"/>
    </source>
</evidence>
<evidence type="ECO:0000256" key="6">
    <source>
        <dbReference type="ARBA" id="ARBA00031455"/>
    </source>
</evidence>
<comment type="caution">
    <text evidence="12">The sequence shown here is derived from an EMBL/GenBank/DDBJ whole genome shotgun (WGS) entry which is preliminary data.</text>
</comment>
<comment type="catalytic activity">
    <reaction evidence="10">
        <text>alpha-D-glucose 1-phosphate + UTP + H(+) = UDP-alpha-D-glucose + diphosphate</text>
        <dbReference type="Rhea" id="RHEA:19889"/>
        <dbReference type="ChEBI" id="CHEBI:15378"/>
        <dbReference type="ChEBI" id="CHEBI:33019"/>
        <dbReference type="ChEBI" id="CHEBI:46398"/>
        <dbReference type="ChEBI" id="CHEBI:58601"/>
        <dbReference type="ChEBI" id="CHEBI:58885"/>
        <dbReference type="EC" id="2.7.7.9"/>
    </reaction>
</comment>
<evidence type="ECO:0000313" key="13">
    <source>
        <dbReference type="Proteomes" id="UP000321922"/>
    </source>
</evidence>
<dbReference type="PANTHER" id="PTHR43197:SF1">
    <property type="entry name" value="UTP--GLUCOSE-1-PHOSPHATE URIDYLYLTRANSFERASE"/>
    <property type="match status" value="1"/>
</dbReference>
<organism evidence="12 13">
    <name type="scientific">Vibrio sagamiensis NBRC 104589</name>
    <dbReference type="NCBI Taxonomy" id="1219064"/>
    <lineage>
        <taxon>Bacteria</taxon>
        <taxon>Pseudomonadati</taxon>
        <taxon>Pseudomonadota</taxon>
        <taxon>Gammaproteobacteria</taxon>
        <taxon>Vibrionales</taxon>
        <taxon>Vibrionaceae</taxon>
        <taxon>Vibrio</taxon>
    </lineage>
</organism>
<feature type="domain" description="Nucleotidyl transferase" evidence="11">
    <location>
        <begin position="2"/>
        <end position="239"/>
    </location>
</feature>
<dbReference type="PANTHER" id="PTHR43197">
    <property type="entry name" value="UTP--GLUCOSE-1-PHOSPHATE URIDYLYLTRANSFERASE"/>
    <property type="match status" value="1"/>
</dbReference>
<dbReference type="OrthoDB" id="9803306at2"/>
<evidence type="ECO:0000256" key="8">
    <source>
        <dbReference type="ARBA" id="ARBA00032341"/>
    </source>
</evidence>
<dbReference type="InterPro" id="IPR005835">
    <property type="entry name" value="NTP_transferase_dom"/>
</dbReference>
<evidence type="ECO:0000256" key="1">
    <source>
        <dbReference type="ARBA" id="ARBA00006890"/>
    </source>
</evidence>
<evidence type="ECO:0000259" key="11">
    <source>
        <dbReference type="Pfam" id="PF00483"/>
    </source>
</evidence>
<keyword evidence="13" id="KW-1185">Reference proteome</keyword>
<evidence type="ECO:0000256" key="2">
    <source>
        <dbReference type="ARBA" id="ARBA00012415"/>
    </source>
</evidence>
<dbReference type="AlphaFoldDB" id="A0A511QDA7"/>
<dbReference type="InterPro" id="IPR029044">
    <property type="entry name" value="Nucleotide-diphossugar_trans"/>
</dbReference>
<dbReference type="GO" id="GO:0003983">
    <property type="term" value="F:UTP:glucose-1-phosphate uridylyltransferase activity"/>
    <property type="evidence" value="ECO:0007669"/>
    <property type="project" value="UniProtKB-EC"/>
</dbReference>
<sequence>MKVVIPAAGRGTRMLPASKSIPKEMLTVTDKPAIDYVVNECIASGFKEILFVLSPDKTCIKDYFENSPEFKDISFEYIYQNKPLGLGNAVLCAYPYIGNNPFAVALPDVLLKPLNTSFKRMKDMFHQDSISKVMVKDVPWDQVSLYGIIDVESKDSFSPDISSIITNMVEKPKNNEINSNYSAVGRYIFSEDIWGHLCNVRPDISGEVQLTNAIKELERSSAYYMLGKSYDCGSKIGYINTFIDFSISDGNYKNDIEISI</sequence>
<evidence type="ECO:0000256" key="3">
    <source>
        <dbReference type="ARBA" id="ARBA00019048"/>
    </source>
</evidence>
<reference evidence="12 13" key="1">
    <citation type="submission" date="2019-07" db="EMBL/GenBank/DDBJ databases">
        <title>Whole genome shotgun sequence of Vibrio sagamiensis NBRC 104589.</title>
        <authorList>
            <person name="Hosoyama A."/>
            <person name="Uohara A."/>
            <person name="Ohji S."/>
            <person name="Ichikawa N."/>
        </authorList>
    </citation>
    <scope>NUCLEOTIDE SEQUENCE [LARGE SCALE GENOMIC DNA]</scope>
    <source>
        <strain evidence="12 13">NBRC 104589</strain>
    </source>
</reference>
<dbReference type="Proteomes" id="UP000321922">
    <property type="component" value="Unassembled WGS sequence"/>
</dbReference>
<comment type="similarity">
    <text evidence="1">Belongs to the UDPGP type 2 family.</text>
</comment>
<proteinExistence type="inferred from homology"/>
<dbReference type="EMBL" id="BJXJ01000011">
    <property type="protein sequence ID" value="GEM75295.1"/>
    <property type="molecule type" value="Genomic_DNA"/>
</dbReference>
<evidence type="ECO:0000256" key="7">
    <source>
        <dbReference type="ARBA" id="ARBA00031959"/>
    </source>
</evidence>
<evidence type="ECO:0000256" key="5">
    <source>
        <dbReference type="ARBA" id="ARBA00022695"/>
    </source>
</evidence>
<protein>
    <recommendedName>
        <fullName evidence="3">UTP--glucose-1-phosphate uridylyltransferase</fullName>
        <ecNumber evidence="2">2.7.7.9</ecNumber>
    </recommendedName>
    <alternativeName>
        <fullName evidence="6">Alpha-D-glucosyl-1-phosphate uridylyltransferase</fullName>
    </alternativeName>
    <alternativeName>
        <fullName evidence="7">UDP-glucose pyrophosphorylase</fullName>
    </alternativeName>
    <alternativeName>
        <fullName evidence="8">Uridine diphosphoglucose pyrophosphorylase</fullName>
    </alternativeName>
</protein>
<keyword evidence="5 12" id="KW-0548">Nucleotidyltransferase</keyword>
<name>A0A511QDA7_9VIBR</name>
<dbReference type="Pfam" id="PF00483">
    <property type="entry name" value="NTP_transferase"/>
    <property type="match status" value="1"/>
</dbReference>
<dbReference type="GO" id="GO:0006011">
    <property type="term" value="P:UDP-alpha-D-glucose metabolic process"/>
    <property type="evidence" value="ECO:0007669"/>
    <property type="project" value="InterPro"/>
</dbReference>
<dbReference type="InterPro" id="IPR005771">
    <property type="entry name" value="GalU_uridylyltTrfase_bac/arc"/>
</dbReference>
<comment type="function">
    <text evidence="9">May play a role in stationary phase survival.</text>
</comment>
<dbReference type="Gene3D" id="3.90.550.10">
    <property type="entry name" value="Spore Coat Polysaccharide Biosynthesis Protein SpsA, Chain A"/>
    <property type="match status" value="1"/>
</dbReference>
<evidence type="ECO:0000256" key="10">
    <source>
        <dbReference type="ARBA" id="ARBA00048128"/>
    </source>
</evidence>
<dbReference type="EC" id="2.7.7.9" evidence="2"/>
<accession>A0A511QDA7</accession>